<proteinExistence type="predicted"/>
<accession>A0A1G1VRZ7</accession>
<evidence type="ECO:0000313" key="2">
    <source>
        <dbReference type="Proteomes" id="UP000179233"/>
    </source>
</evidence>
<reference evidence="1 2" key="1">
    <citation type="journal article" date="2016" name="Nat. Commun.">
        <title>Thousands of microbial genomes shed light on interconnected biogeochemical processes in an aquifer system.</title>
        <authorList>
            <person name="Anantharaman K."/>
            <person name="Brown C.T."/>
            <person name="Hug L.A."/>
            <person name="Sharon I."/>
            <person name="Castelle C.J."/>
            <person name="Probst A.J."/>
            <person name="Thomas B.C."/>
            <person name="Singh A."/>
            <person name="Wilkins M.J."/>
            <person name="Karaoz U."/>
            <person name="Brodie E.L."/>
            <person name="Williams K.H."/>
            <person name="Hubbard S.S."/>
            <person name="Banfield J.F."/>
        </authorList>
    </citation>
    <scope>NUCLEOTIDE SEQUENCE [LARGE SCALE GENOMIC DNA]</scope>
</reference>
<name>A0A1G1VRZ7_9BACT</name>
<dbReference type="Proteomes" id="UP000179233">
    <property type="component" value="Unassembled WGS sequence"/>
</dbReference>
<sequence length="272" mass="30243">MQSPEQSSQNSHVNFRELRYGLLPVGELLIRLTEASGDVHTQEGLSKASAMLSQRGMVVLDAHLAPFDIIATSIALSEGLKVRSCVAPVSAYDYYFPIIRRGFFSRLGKINGVELFPVYRDQDLEHWKNKPFQPPKQDWRQRREAVLSYYRRSLSAVAEPGSLVVVAAYNGVNRLGEDLANGVSRLLKSGSPALCSVSRFDQKSGKFRLFTAEDLLEFPQEVTRNELHRAVHTQHREILGRIGAMRGAGEIALEARGQEFSLDSGPDSSNLG</sequence>
<gene>
    <name evidence="1" type="ORF">A2786_01495</name>
</gene>
<organism evidence="1 2">
    <name type="scientific">Candidatus Chisholmbacteria bacterium RIFCSPHIGHO2_01_FULL_52_32</name>
    <dbReference type="NCBI Taxonomy" id="1797591"/>
    <lineage>
        <taxon>Bacteria</taxon>
        <taxon>Candidatus Chisholmiibacteriota</taxon>
    </lineage>
</organism>
<dbReference type="EMBL" id="MHCJ01000003">
    <property type="protein sequence ID" value="OGY18173.1"/>
    <property type="molecule type" value="Genomic_DNA"/>
</dbReference>
<protein>
    <submittedName>
        <fullName evidence="1">Uncharacterized protein</fullName>
    </submittedName>
</protein>
<dbReference type="AlphaFoldDB" id="A0A1G1VRZ7"/>
<evidence type="ECO:0000313" key="1">
    <source>
        <dbReference type="EMBL" id="OGY18173.1"/>
    </source>
</evidence>
<comment type="caution">
    <text evidence="1">The sequence shown here is derived from an EMBL/GenBank/DDBJ whole genome shotgun (WGS) entry which is preliminary data.</text>
</comment>